<name>A0AAV3R3P9_LITER</name>
<keyword evidence="3" id="KW-1185">Reference proteome</keyword>
<dbReference type="Pfam" id="PF03732">
    <property type="entry name" value="Retrotrans_gag"/>
    <property type="match status" value="1"/>
</dbReference>
<dbReference type="EMBL" id="BAABME010007475">
    <property type="protein sequence ID" value="GAA0170980.1"/>
    <property type="molecule type" value="Genomic_DNA"/>
</dbReference>
<evidence type="ECO:0000259" key="1">
    <source>
        <dbReference type="Pfam" id="PF03732"/>
    </source>
</evidence>
<dbReference type="PANTHER" id="PTHR33437">
    <property type="entry name" value="OS06G0361200 PROTEIN"/>
    <property type="match status" value="1"/>
</dbReference>
<organism evidence="2 3">
    <name type="scientific">Lithospermum erythrorhizon</name>
    <name type="common">Purple gromwell</name>
    <name type="synonym">Lithospermum officinale var. erythrorhizon</name>
    <dbReference type="NCBI Taxonomy" id="34254"/>
    <lineage>
        <taxon>Eukaryota</taxon>
        <taxon>Viridiplantae</taxon>
        <taxon>Streptophyta</taxon>
        <taxon>Embryophyta</taxon>
        <taxon>Tracheophyta</taxon>
        <taxon>Spermatophyta</taxon>
        <taxon>Magnoliopsida</taxon>
        <taxon>eudicotyledons</taxon>
        <taxon>Gunneridae</taxon>
        <taxon>Pentapetalae</taxon>
        <taxon>asterids</taxon>
        <taxon>lamiids</taxon>
        <taxon>Boraginales</taxon>
        <taxon>Boraginaceae</taxon>
        <taxon>Boraginoideae</taxon>
        <taxon>Lithospermeae</taxon>
        <taxon>Lithospermum</taxon>
    </lineage>
</organism>
<dbReference type="Proteomes" id="UP001454036">
    <property type="component" value="Unassembled WGS sequence"/>
</dbReference>
<proteinExistence type="predicted"/>
<dbReference type="InterPro" id="IPR005162">
    <property type="entry name" value="Retrotrans_gag_dom"/>
</dbReference>
<accession>A0AAV3R3P9</accession>
<dbReference type="PANTHER" id="PTHR33437:SF2">
    <property type="entry name" value="OS06G0361200 PROTEIN"/>
    <property type="match status" value="1"/>
</dbReference>
<protein>
    <recommendedName>
        <fullName evidence="1">Retrotransposon gag domain-containing protein</fullName>
    </recommendedName>
</protein>
<sequence length="120" mass="14304">MTYDYQPPKFQHFDGVWNPKQYIAHFIETSNNAGTHGDHMVNQFIRLLKGNAFEWYTELEPDSIDSCAQLEDEFLNHFFSTRRTVIMMELTSAKKRQEEPVTDFINRWRSLSHKCKDRLS</sequence>
<dbReference type="AlphaFoldDB" id="A0AAV3R3P9"/>
<evidence type="ECO:0000313" key="2">
    <source>
        <dbReference type="EMBL" id="GAA0170980.1"/>
    </source>
</evidence>
<reference evidence="2 3" key="1">
    <citation type="submission" date="2024-01" db="EMBL/GenBank/DDBJ databases">
        <title>The complete chloroplast genome sequence of Lithospermum erythrorhizon: insights into the phylogenetic relationship among Boraginaceae species and the maternal lineages of purple gromwells.</title>
        <authorList>
            <person name="Okada T."/>
            <person name="Watanabe K."/>
        </authorList>
    </citation>
    <scope>NUCLEOTIDE SEQUENCE [LARGE SCALE GENOMIC DNA]</scope>
</reference>
<feature type="domain" description="Retrotransposon gag" evidence="1">
    <location>
        <begin position="47"/>
        <end position="117"/>
    </location>
</feature>
<comment type="caution">
    <text evidence="2">The sequence shown here is derived from an EMBL/GenBank/DDBJ whole genome shotgun (WGS) entry which is preliminary data.</text>
</comment>
<evidence type="ECO:0000313" key="3">
    <source>
        <dbReference type="Proteomes" id="UP001454036"/>
    </source>
</evidence>
<gene>
    <name evidence="2" type="ORF">LIER_25125</name>
</gene>